<dbReference type="Gene3D" id="3.40.190.10">
    <property type="entry name" value="Periplasmic binding protein-like II"/>
    <property type="match status" value="1"/>
</dbReference>
<sequence>MRPRNINLDNTIERWSIESIKRCVTSNLGVSFLPYFTVDKELRSGELKELPFSEDPLTITALCACIQVKSLALR</sequence>
<organism evidence="2 3">
    <name type="scientific">Providencia burhodogranariea DSM 19968</name>
    <dbReference type="NCBI Taxonomy" id="1141662"/>
    <lineage>
        <taxon>Bacteria</taxon>
        <taxon>Pseudomonadati</taxon>
        <taxon>Pseudomonadota</taxon>
        <taxon>Gammaproteobacteria</taxon>
        <taxon>Enterobacterales</taxon>
        <taxon>Morganellaceae</taxon>
        <taxon>Providencia</taxon>
    </lineage>
</organism>
<protein>
    <submittedName>
        <fullName evidence="2">LysR family transcriptional regulator</fullName>
    </submittedName>
</protein>
<dbReference type="AlphaFoldDB" id="K8X0M6"/>
<dbReference type="HOGENOM" id="CLU_2684839_0_0_6"/>
<evidence type="ECO:0000259" key="1">
    <source>
        <dbReference type="Pfam" id="PF03466"/>
    </source>
</evidence>
<accession>K8X0M6</accession>
<dbReference type="SUPFAM" id="SSF53850">
    <property type="entry name" value="Periplasmic binding protein-like II"/>
    <property type="match status" value="1"/>
</dbReference>
<reference evidence="2 3" key="1">
    <citation type="journal article" date="2012" name="BMC Genomics">
        <title>Comparative genomics of bacteria in the genus Providencia isolated from wild Drosophila melanogaster.</title>
        <authorList>
            <person name="Galac M.R."/>
            <person name="Lazzaro B.P."/>
        </authorList>
    </citation>
    <scope>NUCLEOTIDE SEQUENCE [LARGE SCALE GENOMIC DNA]</scope>
    <source>
        <strain evidence="2 3">DSM 19968</strain>
    </source>
</reference>
<dbReference type="Pfam" id="PF03466">
    <property type="entry name" value="LysR_substrate"/>
    <property type="match status" value="1"/>
</dbReference>
<dbReference type="STRING" id="1141662.OOA_08991"/>
<evidence type="ECO:0000313" key="2">
    <source>
        <dbReference type="EMBL" id="EKT62015.1"/>
    </source>
</evidence>
<keyword evidence="3" id="KW-1185">Reference proteome</keyword>
<dbReference type="eggNOG" id="COG0583">
    <property type="taxonomic scope" value="Bacteria"/>
</dbReference>
<dbReference type="EMBL" id="AKKL01000022">
    <property type="protein sequence ID" value="EKT62015.1"/>
    <property type="molecule type" value="Genomic_DNA"/>
</dbReference>
<name>K8X0M6_9GAMM</name>
<dbReference type="Proteomes" id="UP000009336">
    <property type="component" value="Unassembled WGS sequence"/>
</dbReference>
<gene>
    <name evidence="2" type="ORF">OOA_08991</name>
</gene>
<proteinExistence type="predicted"/>
<evidence type="ECO:0000313" key="3">
    <source>
        <dbReference type="Proteomes" id="UP000009336"/>
    </source>
</evidence>
<comment type="caution">
    <text evidence="2">The sequence shown here is derived from an EMBL/GenBank/DDBJ whole genome shotgun (WGS) entry which is preliminary data.</text>
</comment>
<dbReference type="InterPro" id="IPR005119">
    <property type="entry name" value="LysR_subst-bd"/>
</dbReference>
<feature type="domain" description="LysR substrate-binding" evidence="1">
    <location>
        <begin position="3"/>
        <end position="66"/>
    </location>
</feature>